<dbReference type="Proteomes" id="UP000007030">
    <property type="component" value="Chromosome"/>
</dbReference>
<dbReference type="STRING" id="869210.Marky_0180"/>
<dbReference type="InterPro" id="IPR010149">
    <property type="entry name" value="CRISPR-assoc_prot_Csm2_III-A"/>
</dbReference>
<keyword evidence="8" id="KW-1185">Reference proteome</keyword>
<dbReference type="GO" id="GO:0051607">
    <property type="term" value="P:defense response to virus"/>
    <property type="evidence" value="ECO:0007669"/>
    <property type="project" value="UniProtKB-KW"/>
</dbReference>
<evidence type="ECO:0000256" key="4">
    <source>
        <dbReference type="ARBA" id="ARBA00022884"/>
    </source>
</evidence>
<dbReference type="EMBL" id="CP002630">
    <property type="protein sequence ID" value="AEB10943.1"/>
    <property type="molecule type" value="Genomic_DNA"/>
</dbReference>
<proteinExistence type="inferred from homology"/>
<name>F2NNA2_MARHT</name>
<dbReference type="RefSeq" id="WP_013702998.1">
    <property type="nucleotide sequence ID" value="NC_015387.1"/>
</dbReference>
<comment type="similarity">
    <text evidence="2">Belongs to the CRISPR-associated Csm2 family.</text>
</comment>
<evidence type="ECO:0000313" key="7">
    <source>
        <dbReference type="EMBL" id="AEB10943.1"/>
    </source>
</evidence>
<organism evidence="7 8">
    <name type="scientific">Marinithermus hydrothermalis (strain DSM 14884 / JCM 11576 / T1)</name>
    <dbReference type="NCBI Taxonomy" id="869210"/>
    <lineage>
        <taxon>Bacteria</taxon>
        <taxon>Thermotogati</taxon>
        <taxon>Deinococcota</taxon>
        <taxon>Deinococci</taxon>
        <taxon>Thermales</taxon>
        <taxon>Thermaceae</taxon>
        <taxon>Marinithermus</taxon>
    </lineage>
</organism>
<dbReference type="Pfam" id="PF03750">
    <property type="entry name" value="Csm2_III-A"/>
    <property type="match status" value="1"/>
</dbReference>
<evidence type="ECO:0000256" key="1">
    <source>
        <dbReference type="ARBA" id="ARBA00003640"/>
    </source>
</evidence>
<accession>F2NNA2</accession>
<keyword evidence="4" id="KW-0694">RNA-binding</keyword>
<gene>
    <name evidence="7" type="ordered locus">Marky_0180</name>
</gene>
<dbReference type="eggNOG" id="COG1421">
    <property type="taxonomic scope" value="Bacteria"/>
</dbReference>
<evidence type="ECO:0000256" key="3">
    <source>
        <dbReference type="ARBA" id="ARBA00016118"/>
    </source>
</evidence>
<comment type="function">
    <text evidence="1">This subunit may be involved in monitoring complementarity of crRNA and target RNA.</text>
</comment>
<dbReference type="OrthoDB" id="32312at2"/>
<dbReference type="NCBIfam" id="TIGR01870">
    <property type="entry name" value="cas_TM1810_Csm2"/>
    <property type="match status" value="1"/>
</dbReference>
<keyword evidence="5" id="KW-0051">Antiviral defense</keyword>
<dbReference type="GO" id="GO:0003723">
    <property type="term" value="F:RNA binding"/>
    <property type="evidence" value="ECO:0007669"/>
    <property type="project" value="UniProtKB-KW"/>
</dbReference>
<evidence type="ECO:0000256" key="2">
    <source>
        <dbReference type="ARBA" id="ARBA00006896"/>
    </source>
</evidence>
<reference evidence="7 8" key="1">
    <citation type="journal article" date="2012" name="Stand. Genomic Sci.">
        <title>Complete genome sequence of the aerobic, heterotroph Marinithermus hydrothermalis type strain (T1(T)) from a deep-sea hydrothermal vent chimney.</title>
        <authorList>
            <person name="Copeland A."/>
            <person name="Gu W."/>
            <person name="Yasawong M."/>
            <person name="Lapidus A."/>
            <person name="Lucas S."/>
            <person name="Deshpande S."/>
            <person name="Pagani I."/>
            <person name="Tapia R."/>
            <person name="Cheng J.F."/>
            <person name="Goodwin L.A."/>
            <person name="Pitluck S."/>
            <person name="Liolios K."/>
            <person name="Ivanova N."/>
            <person name="Mavromatis K."/>
            <person name="Mikhailova N."/>
            <person name="Pati A."/>
            <person name="Chen A."/>
            <person name="Palaniappan K."/>
            <person name="Land M."/>
            <person name="Pan C."/>
            <person name="Brambilla E.M."/>
            <person name="Rohde M."/>
            <person name="Tindall B.J."/>
            <person name="Sikorski J."/>
            <person name="Goker M."/>
            <person name="Detter J.C."/>
            <person name="Bristow J."/>
            <person name="Eisen J.A."/>
            <person name="Markowitz V."/>
            <person name="Hugenholtz P."/>
            <person name="Kyrpides N.C."/>
            <person name="Klenk H.P."/>
            <person name="Woyke T."/>
        </authorList>
    </citation>
    <scope>NUCLEOTIDE SEQUENCE [LARGE SCALE GENOMIC DNA]</scope>
    <source>
        <strain evidence="8">DSM 14884 / JCM 11576 / T1</strain>
    </source>
</reference>
<protein>
    <recommendedName>
        <fullName evidence="3">CRISPR system Cms protein Csm2</fullName>
    </recommendedName>
    <alternativeName>
        <fullName evidence="6">CRISPR type III A-associated protein Csm2</fullName>
    </alternativeName>
</protein>
<dbReference type="KEGG" id="mhd:Marky_0180"/>
<dbReference type="AlphaFoldDB" id="F2NNA2"/>
<evidence type="ECO:0000256" key="5">
    <source>
        <dbReference type="ARBA" id="ARBA00023118"/>
    </source>
</evidence>
<evidence type="ECO:0000256" key="6">
    <source>
        <dbReference type="ARBA" id="ARBA00031723"/>
    </source>
</evidence>
<sequence length="139" mass="16204">MGKAKVYYQDKTKQRLRADLFSEEAYRDAQRLVKARVATTQVRRYFGEIRALQARYNVLKHEKGAEAAFEEIRPYLGLLKAKAYYGRRNNNNRPNDMFTLSTFLTECLDGVEDPKSFEAMVKYVEAVVAYFTPDAERRS</sequence>
<evidence type="ECO:0000313" key="8">
    <source>
        <dbReference type="Proteomes" id="UP000007030"/>
    </source>
</evidence>
<dbReference type="HOGENOM" id="CLU_1895213_0_0_0"/>